<dbReference type="InterPro" id="IPR015421">
    <property type="entry name" value="PyrdxlP-dep_Trfase_major"/>
</dbReference>
<keyword evidence="4 5" id="KW-0456">Lyase</keyword>
<dbReference type="AlphaFoldDB" id="A0AAD5J3Y2"/>
<reference evidence="6" key="1">
    <citation type="journal article" date="2022" name="Plant J.">
        <title>Strategies of tolerance reflected in two North American maple genomes.</title>
        <authorList>
            <person name="McEvoy S.L."/>
            <person name="Sezen U.U."/>
            <person name="Trouern-Trend A."/>
            <person name="McMahon S.M."/>
            <person name="Schaberg P.G."/>
            <person name="Yang J."/>
            <person name="Wegrzyn J.L."/>
            <person name="Swenson N.G."/>
        </authorList>
    </citation>
    <scope>NUCLEOTIDE SEQUENCE</scope>
    <source>
        <strain evidence="6">91603</strain>
    </source>
</reference>
<dbReference type="Proteomes" id="UP001064489">
    <property type="component" value="Chromosome 3"/>
</dbReference>
<dbReference type="GO" id="GO:0005737">
    <property type="term" value="C:cytoplasm"/>
    <property type="evidence" value="ECO:0007669"/>
    <property type="project" value="TreeGrafter"/>
</dbReference>
<dbReference type="InterPro" id="IPR002129">
    <property type="entry name" value="PyrdxlP-dep_de-COase"/>
</dbReference>
<dbReference type="SUPFAM" id="SSF53383">
    <property type="entry name" value="PLP-dependent transferases"/>
    <property type="match status" value="1"/>
</dbReference>
<keyword evidence="2" id="KW-0210">Decarboxylase</keyword>
<evidence type="ECO:0000313" key="7">
    <source>
        <dbReference type="Proteomes" id="UP001064489"/>
    </source>
</evidence>
<protein>
    <submittedName>
        <fullName evidence="6">Uncharacterized protein</fullName>
    </submittedName>
</protein>
<evidence type="ECO:0000256" key="4">
    <source>
        <dbReference type="ARBA" id="ARBA00023239"/>
    </source>
</evidence>
<accession>A0AAD5J3Y2</accession>
<dbReference type="EMBL" id="JAJSOW010000100">
    <property type="protein sequence ID" value="KAI9185304.1"/>
    <property type="molecule type" value="Genomic_DNA"/>
</dbReference>
<sequence length="265" mass="29421">MNRKLWSISLLSITEKLRNTRFKAKSSLVIYQKKLPDTAPYAPGSLEDILNDVSRVFYQGSPLAKPQFFAYFQANASTAGFLGEMLCSGLNVVLQLDFIHCCNGARIHCYGLDGEKCSSFHLHFSFWKLEGESCMEALAEAVVCTLAAARDKTLEKLGGSENITRLVVYASDQTHVTVEKSAKLIGITKSISGSYYIVFNKLHYHLKGTTACGAVDPIMELGKIAREYKCGSILMQIMQEVLVFAPNSGLIWTELNLLIHQHEPT</sequence>
<name>A0AAD5J3Y2_ACENE</name>
<evidence type="ECO:0000256" key="1">
    <source>
        <dbReference type="ARBA" id="ARBA00001933"/>
    </source>
</evidence>
<dbReference type="Gene3D" id="3.40.640.10">
    <property type="entry name" value="Type I PLP-dependent aspartate aminotransferase-like (Major domain)"/>
    <property type="match status" value="1"/>
</dbReference>
<comment type="cofactor">
    <cofactor evidence="1 5">
        <name>pyridoxal 5'-phosphate</name>
        <dbReference type="ChEBI" id="CHEBI:597326"/>
    </cofactor>
</comment>
<comment type="similarity">
    <text evidence="5">Belongs to the group II decarboxylase family.</text>
</comment>
<keyword evidence="3 5" id="KW-0663">Pyridoxal phosphate</keyword>
<evidence type="ECO:0000256" key="3">
    <source>
        <dbReference type="ARBA" id="ARBA00022898"/>
    </source>
</evidence>
<evidence type="ECO:0000256" key="5">
    <source>
        <dbReference type="RuleBase" id="RU000382"/>
    </source>
</evidence>
<organism evidence="6 7">
    <name type="scientific">Acer negundo</name>
    <name type="common">Box elder</name>
    <dbReference type="NCBI Taxonomy" id="4023"/>
    <lineage>
        <taxon>Eukaryota</taxon>
        <taxon>Viridiplantae</taxon>
        <taxon>Streptophyta</taxon>
        <taxon>Embryophyta</taxon>
        <taxon>Tracheophyta</taxon>
        <taxon>Spermatophyta</taxon>
        <taxon>Magnoliopsida</taxon>
        <taxon>eudicotyledons</taxon>
        <taxon>Gunneridae</taxon>
        <taxon>Pentapetalae</taxon>
        <taxon>rosids</taxon>
        <taxon>malvids</taxon>
        <taxon>Sapindales</taxon>
        <taxon>Sapindaceae</taxon>
        <taxon>Hippocastanoideae</taxon>
        <taxon>Acereae</taxon>
        <taxon>Acer</taxon>
    </lineage>
</organism>
<dbReference type="Gene3D" id="1.20.1340.10">
    <property type="entry name" value="dopa decarboxylase, N-terminal domain"/>
    <property type="match status" value="1"/>
</dbReference>
<dbReference type="GO" id="GO:0030170">
    <property type="term" value="F:pyridoxal phosphate binding"/>
    <property type="evidence" value="ECO:0007669"/>
    <property type="project" value="InterPro"/>
</dbReference>
<reference evidence="6" key="2">
    <citation type="submission" date="2023-02" db="EMBL/GenBank/DDBJ databases">
        <authorList>
            <person name="Swenson N.G."/>
            <person name="Wegrzyn J.L."/>
            <person name="Mcevoy S.L."/>
        </authorList>
    </citation>
    <scope>NUCLEOTIDE SEQUENCE</scope>
    <source>
        <strain evidence="6">91603</strain>
        <tissue evidence="6">Leaf</tissue>
    </source>
</reference>
<dbReference type="PANTHER" id="PTHR11999">
    <property type="entry name" value="GROUP II PYRIDOXAL-5-PHOSPHATE DECARBOXYLASE"/>
    <property type="match status" value="1"/>
</dbReference>
<keyword evidence="7" id="KW-1185">Reference proteome</keyword>
<dbReference type="GO" id="GO:0016831">
    <property type="term" value="F:carboxy-lyase activity"/>
    <property type="evidence" value="ECO:0007669"/>
    <property type="project" value="TreeGrafter"/>
</dbReference>
<evidence type="ECO:0000313" key="6">
    <source>
        <dbReference type="EMBL" id="KAI9185304.1"/>
    </source>
</evidence>
<dbReference type="PANTHER" id="PTHR11999:SF169">
    <property type="entry name" value="TYROSINE DECARBOXYLASE 1-LIKE"/>
    <property type="match status" value="1"/>
</dbReference>
<dbReference type="InterPro" id="IPR010977">
    <property type="entry name" value="Aromatic_deC"/>
</dbReference>
<proteinExistence type="inferred from homology"/>
<dbReference type="GO" id="GO:0019752">
    <property type="term" value="P:carboxylic acid metabolic process"/>
    <property type="evidence" value="ECO:0007669"/>
    <property type="project" value="InterPro"/>
</dbReference>
<gene>
    <name evidence="6" type="ORF">LWI28_006023</name>
</gene>
<dbReference type="Pfam" id="PF00282">
    <property type="entry name" value="Pyridoxal_deC"/>
    <property type="match status" value="1"/>
</dbReference>
<comment type="caution">
    <text evidence="6">The sequence shown here is derived from an EMBL/GenBank/DDBJ whole genome shotgun (WGS) entry which is preliminary data.</text>
</comment>
<evidence type="ECO:0000256" key="2">
    <source>
        <dbReference type="ARBA" id="ARBA00022793"/>
    </source>
</evidence>
<dbReference type="InterPro" id="IPR015424">
    <property type="entry name" value="PyrdxlP-dep_Trfase"/>
</dbReference>